<keyword evidence="4" id="KW-1185">Reference proteome</keyword>
<dbReference type="PANTHER" id="PTHR43941:SF1">
    <property type="entry name" value="STRUCTURAL MAINTENANCE OF CHROMOSOMES PROTEIN 2"/>
    <property type="match status" value="1"/>
</dbReference>
<dbReference type="EMBL" id="LBMM01017563">
    <property type="protein sequence ID" value="KMQ84049.1"/>
    <property type="molecule type" value="Genomic_DNA"/>
</dbReference>
<feature type="compositionally biased region" description="Polar residues" evidence="2">
    <location>
        <begin position="237"/>
        <end position="251"/>
    </location>
</feature>
<dbReference type="PANTHER" id="PTHR43941">
    <property type="entry name" value="STRUCTURAL MAINTENANCE OF CHROMOSOMES PROTEIN 2"/>
    <property type="match status" value="1"/>
</dbReference>
<name>A0A0J7K179_LASNI</name>
<keyword evidence="1" id="KW-0175">Coiled coil</keyword>
<dbReference type="AlphaFoldDB" id="A0A0J7K179"/>
<protein>
    <submittedName>
        <fullName evidence="3">Uncharacterized protein</fullName>
    </submittedName>
</protein>
<evidence type="ECO:0000313" key="4">
    <source>
        <dbReference type="Proteomes" id="UP000036403"/>
    </source>
</evidence>
<comment type="caution">
    <text evidence="3">The sequence shown here is derived from an EMBL/GenBank/DDBJ whole genome shotgun (WGS) entry which is preliminary data.</text>
</comment>
<organism evidence="3 4">
    <name type="scientific">Lasius niger</name>
    <name type="common">Black garden ant</name>
    <dbReference type="NCBI Taxonomy" id="67767"/>
    <lineage>
        <taxon>Eukaryota</taxon>
        <taxon>Metazoa</taxon>
        <taxon>Ecdysozoa</taxon>
        <taxon>Arthropoda</taxon>
        <taxon>Hexapoda</taxon>
        <taxon>Insecta</taxon>
        <taxon>Pterygota</taxon>
        <taxon>Neoptera</taxon>
        <taxon>Endopterygota</taxon>
        <taxon>Hymenoptera</taxon>
        <taxon>Apocrita</taxon>
        <taxon>Aculeata</taxon>
        <taxon>Formicoidea</taxon>
        <taxon>Formicidae</taxon>
        <taxon>Formicinae</taxon>
        <taxon>Lasius</taxon>
        <taxon>Lasius</taxon>
    </lineage>
</organism>
<feature type="non-terminal residue" evidence="3">
    <location>
        <position position="672"/>
    </location>
</feature>
<feature type="region of interest" description="Disordered" evidence="2">
    <location>
        <begin position="237"/>
        <end position="270"/>
    </location>
</feature>
<dbReference type="Proteomes" id="UP000036403">
    <property type="component" value="Unassembled WGS sequence"/>
</dbReference>
<proteinExistence type="predicted"/>
<evidence type="ECO:0000313" key="3">
    <source>
        <dbReference type="EMBL" id="KMQ84049.1"/>
    </source>
</evidence>
<dbReference type="PaxDb" id="67767-A0A0J7K179"/>
<feature type="coiled-coil region" evidence="1">
    <location>
        <begin position="482"/>
        <end position="554"/>
    </location>
</feature>
<feature type="coiled-coil region" evidence="1">
    <location>
        <begin position="8"/>
        <end position="35"/>
    </location>
</feature>
<evidence type="ECO:0000256" key="2">
    <source>
        <dbReference type="SAM" id="MobiDB-lite"/>
    </source>
</evidence>
<gene>
    <name evidence="3" type="ORF">RF55_18531</name>
</gene>
<accession>A0A0J7K179</accession>
<reference evidence="3 4" key="1">
    <citation type="submission" date="2015-04" db="EMBL/GenBank/DDBJ databases">
        <title>Lasius niger genome sequencing.</title>
        <authorList>
            <person name="Konorov E.A."/>
            <person name="Nikitin M.A."/>
            <person name="Kirill M.V."/>
            <person name="Chang P."/>
        </authorList>
    </citation>
    <scope>NUCLEOTIDE SEQUENCE [LARGE SCALE GENOMIC DNA]</scope>
    <source>
        <tissue evidence="3">Whole</tissue>
    </source>
</reference>
<feature type="region of interest" description="Disordered" evidence="2">
    <location>
        <begin position="366"/>
        <end position="393"/>
    </location>
</feature>
<evidence type="ECO:0000256" key="1">
    <source>
        <dbReference type="SAM" id="Coils"/>
    </source>
</evidence>
<sequence length="672" mass="74811">MVDENPSIQQLRQQLLQQQQQLQQQQLQQQQLQLQYLLQQQQQQPQNKNGICLLVIGKDRAVKADDLANHMDAVLGERGVVIGRPSKCAELRIRGINVSVSPNEVVEEIVKSRVRFDSVVHQGLIEVTAASVVVPPNTEWTSARLNLNAHSARTWDERMGMFWVEKDVSPTRVLNIYLRKSEERMLRRRGGMGLRIGLDPFTYLLLNLGNITLPQQGVLRDPAAGVEGITVPGAPTSSSYKGLTGVSTTGTPEERATAERSCVAPEENPDPEQTLVEKILHNVTVGYESALDALDAKTSHTGGMDMEVVQEEQTLKKRKADASPVVDDSSGNEVVAPHVLRRTRRNRIVDLIPVGNTIDLTRDSATNLGNTDLADADTDTPGPSGRGKKGTNRFRRKKTIKDIDCNSDLDDVTYDELLGMGVNDVGVIGLKCMDVLHEMRNLCQGQLNGKMKSKIKTTQEVINALIARALPSGDPMLLETKIQEATANLEATKEELVKWKTENGMLRNENKNLRNEITVIKTEMKKIEEVRIENEDLRRQMREINKDLQNLRKNDPRKEEVLKGGSKGVRKPNVQDRLTLQGDGFLVAGLLRMPASESSVVGMVEVVNKKEISGHTSEMVKNLKEIRRRKDSSRDACLATAMDWEAVMPVSRRCSTYSVEGLGAHTRKEPCT</sequence>